<dbReference type="SMART" id="SM01375">
    <property type="entry name" value="Dynein_light"/>
    <property type="match status" value="1"/>
</dbReference>
<comment type="subunit">
    <text evidence="12">Cytoplasmic dynein consists of two catalytic heavy chains (HCs) and a number of non-catalytic subunits which present intermediate chains (ICs), light intermediate chains (LICs) and light chains (LCs).</text>
</comment>
<dbReference type="InterPro" id="IPR001372">
    <property type="entry name" value="Dynein_light_chain_typ-1/2"/>
</dbReference>
<dbReference type="GO" id="GO:0051028">
    <property type="term" value="P:mRNA transport"/>
    <property type="evidence" value="ECO:0007669"/>
    <property type="project" value="UniProtKB-KW"/>
</dbReference>
<keyword evidence="10 12" id="KW-0206">Cytoskeleton</keyword>
<dbReference type="GO" id="GO:0015031">
    <property type="term" value="P:protein transport"/>
    <property type="evidence" value="ECO:0007669"/>
    <property type="project" value="UniProtKB-KW"/>
</dbReference>
<keyword evidence="5 12" id="KW-0963">Cytoplasm</keyword>
<dbReference type="GO" id="GO:0005874">
    <property type="term" value="C:microtubule"/>
    <property type="evidence" value="ECO:0007669"/>
    <property type="project" value="UniProtKB-KW"/>
</dbReference>
<evidence type="ECO:0000256" key="2">
    <source>
        <dbReference type="ARBA" id="ARBA00004245"/>
    </source>
</evidence>
<dbReference type="EMBL" id="LN483167">
    <property type="protein sequence ID" value="CDZ96880.1"/>
    <property type="molecule type" value="Genomic_DNA"/>
</dbReference>
<dbReference type="AlphaFoldDB" id="A0A0F7SFA0"/>
<dbReference type="Gene3D" id="3.30.740.10">
    <property type="entry name" value="Protein Inhibitor Of Neuronal Nitric Oxide Synthase"/>
    <property type="match status" value="1"/>
</dbReference>
<dbReference type="GO" id="GO:0005634">
    <property type="term" value="C:nucleus"/>
    <property type="evidence" value="ECO:0007669"/>
    <property type="project" value="UniProtKB-SubCell"/>
</dbReference>
<evidence type="ECO:0000256" key="10">
    <source>
        <dbReference type="ARBA" id="ARBA00023212"/>
    </source>
</evidence>
<evidence type="ECO:0000256" key="6">
    <source>
        <dbReference type="ARBA" id="ARBA00022701"/>
    </source>
</evidence>
<protein>
    <recommendedName>
        <fullName evidence="12">Dynein light chain</fullName>
    </recommendedName>
</protein>
<dbReference type="GO" id="GO:0005868">
    <property type="term" value="C:cytoplasmic dynein complex"/>
    <property type="evidence" value="ECO:0007669"/>
    <property type="project" value="TreeGrafter"/>
</dbReference>
<evidence type="ECO:0000256" key="8">
    <source>
        <dbReference type="ARBA" id="ARBA00022927"/>
    </source>
</evidence>
<dbReference type="GO" id="GO:0007017">
    <property type="term" value="P:microtubule-based process"/>
    <property type="evidence" value="ECO:0007669"/>
    <property type="project" value="InterPro"/>
</dbReference>
<keyword evidence="6 12" id="KW-0493">Microtubule</keyword>
<evidence type="ECO:0000256" key="9">
    <source>
        <dbReference type="ARBA" id="ARBA00023017"/>
    </source>
</evidence>
<accession>A0A0F7SFA0</accession>
<evidence type="ECO:0000256" key="3">
    <source>
        <dbReference type="ARBA" id="ARBA00010156"/>
    </source>
</evidence>
<keyword evidence="4 12" id="KW-0813">Transport</keyword>
<comment type="function">
    <text evidence="12">Acts as one of several non-catalytic accessory components of the cytoplasmic dynein complex that are thought to be involved in linking dynein to cargos and to adapter proteins that regulate dynein function. Cytoplasmic dynein acts as a motor for the intracellular retrograde motility of vesicles and organelles along microtubules. May play a role in changing or maintaining the spatial distribution of cytoskeletal structures.</text>
</comment>
<keyword evidence="7" id="KW-0509">mRNA transport</keyword>
<dbReference type="Pfam" id="PF01221">
    <property type="entry name" value="Dynein_light"/>
    <property type="match status" value="1"/>
</dbReference>
<comment type="similarity">
    <text evidence="3 12">Belongs to the dynein light chain family.</text>
</comment>
<dbReference type="PANTHER" id="PTHR11886">
    <property type="entry name" value="DYNEIN LIGHT CHAIN"/>
    <property type="match status" value="1"/>
</dbReference>
<keyword evidence="11" id="KW-0539">Nucleus</keyword>
<feature type="region of interest" description="Disordered" evidence="13">
    <location>
        <begin position="1"/>
        <end position="47"/>
    </location>
</feature>
<evidence type="ECO:0000256" key="1">
    <source>
        <dbReference type="ARBA" id="ARBA00004123"/>
    </source>
</evidence>
<evidence type="ECO:0000256" key="4">
    <source>
        <dbReference type="ARBA" id="ARBA00022448"/>
    </source>
</evidence>
<proteinExistence type="inferred from homology"/>
<evidence type="ECO:0000256" key="13">
    <source>
        <dbReference type="SAM" id="MobiDB-lite"/>
    </source>
</evidence>
<dbReference type="PANTHER" id="PTHR11886:SF35">
    <property type="entry name" value="DYNEIN LIGHT CHAIN"/>
    <property type="match status" value="1"/>
</dbReference>
<evidence type="ECO:0000256" key="7">
    <source>
        <dbReference type="ARBA" id="ARBA00022816"/>
    </source>
</evidence>
<dbReference type="GO" id="GO:0045505">
    <property type="term" value="F:dynein intermediate chain binding"/>
    <property type="evidence" value="ECO:0007669"/>
    <property type="project" value="TreeGrafter"/>
</dbReference>
<comment type="subcellular location">
    <subcellularLocation>
        <location evidence="2 12">Cytoplasm</location>
        <location evidence="2 12">Cytoskeleton</location>
    </subcellularLocation>
    <subcellularLocation>
        <location evidence="1">Nucleus</location>
    </subcellularLocation>
</comment>
<name>A0A0F7SFA0_PHARH</name>
<evidence type="ECO:0000256" key="12">
    <source>
        <dbReference type="RuleBase" id="RU365010"/>
    </source>
</evidence>
<keyword evidence="9 12" id="KW-0243">Dynein</keyword>
<evidence type="ECO:0000256" key="11">
    <source>
        <dbReference type="ARBA" id="ARBA00023242"/>
    </source>
</evidence>
<dbReference type="CDD" id="cd21452">
    <property type="entry name" value="DLC-like_DYNLL1_DYNLL2"/>
    <property type="match status" value="1"/>
</dbReference>
<keyword evidence="12" id="KW-0505">Motor protein</keyword>
<evidence type="ECO:0000313" key="14">
    <source>
        <dbReference type="EMBL" id="CDZ96880.1"/>
    </source>
</evidence>
<evidence type="ECO:0000256" key="5">
    <source>
        <dbReference type="ARBA" id="ARBA00022490"/>
    </source>
</evidence>
<reference evidence="14" key="1">
    <citation type="submission" date="2014-08" db="EMBL/GenBank/DDBJ databases">
        <authorList>
            <person name="Sharma Rahul"/>
            <person name="Thines Marco"/>
        </authorList>
    </citation>
    <scope>NUCLEOTIDE SEQUENCE</scope>
</reference>
<keyword evidence="8" id="KW-0653">Protein transport</keyword>
<organism evidence="14">
    <name type="scientific">Phaffia rhodozyma</name>
    <name type="common">Yeast</name>
    <name type="synonym">Xanthophyllomyces dendrorhous</name>
    <dbReference type="NCBI Taxonomy" id="264483"/>
    <lineage>
        <taxon>Eukaryota</taxon>
        <taxon>Fungi</taxon>
        <taxon>Dikarya</taxon>
        <taxon>Basidiomycota</taxon>
        <taxon>Agaricomycotina</taxon>
        <taxon>Tremellomycetes</taxon>
        <taxon>Cystofilobasidiales</taxon>
        <taxon>Mrakiaceae</taxon>
        <taxon>Phaffia</taxon>
    </lineage>
</organism>
<dbReference type="SUPFAM" id="SSF54648">
    <property type="entry name" value="DLC"/>
    <property type="match status" value="1"/>
</dbReference>
<dbReference type="FunFam" id="3.30.740.10:FF:000005">
    <property type="entry name" value="Dynein light chain"/>
    <property type="match status" value="1"/>
</dbReference>
<sequence>MTSPSSKVGGGGSLTLPTGETASPGGLNPTGGGVGAPSMSSPKAIIKNVDMSEEMQQEAVDVASAALEKYNIEKDIAMHVKKEFDRRYGSTWHCVVGKK</sequence>
<dbReference type="InterPro" id="IPR037177">
    <property type="entry name" value="DLC_sf"/>
</dbReference>